<dbReference type="NCBIfam" id="NF045726">
    <property type="entry name" value="XXplasma_LP"/>
    <property type="match status" value="1"/>
</dbReference>
<reference evidence="2 3" key="1">
    <citation type="journal article" date="2013" name="Genome Biol. Evol.">
        <title>Complete genomes of two dipteran-associated spiroplasmas provided insights into the origin, dynamics, and impacts of viral invasion in spiroplasma.</title>
        <authorList>
            <person name="Ku C."/>
            <person name="Lo W.S."/>
            <person name="Chen L.L."/>
            <person name="Kuo C.H."/>
        </authorList>
    </citation>
    <scope>NUCLEOTIDE SEQUENCE [LARGE SCALE GENOMIC DNA]</scope>
    <source>
        <strain evidence="2 3">DF-1</strain>
    </source>
</reference>
<evidence type="ECO:0008006" key="4">
    <source>
        <dbReference type="Google" id="ProtNLM"/>
    </source>
</evidence>
<dbReference type="RefSeq" id="WP_016338906.1">
    <property type="nucleotide sequence ID" value="NC_021280.1"/>
</dbReference>
<dbReference type="KEGG" id="scr:SCHRY_v1c05030"/>
<dbReference type="PATRIC" id="fig|1276227.3.peg.504"/>
<evidence type="ECO:0000256" key="1">
    <source>
        <dbReference type="SAM" id="SignalP"/>
    </source>
</evidence>
<keyword evidence="3" id="KW-1185">Reference proteome</keyword>
<protein>
    <recommendedName>
        <fullName evidence="4">Lipoprotein</fullName>
    </recommendedName>
</protein>
<gene>
    <name evidence="2" type="ORF">SCHRY_v1c05030</name>
</gene>
<name>R4UID8_9MOLU</name>
<feature type="chain" id="PRO_5004371328" description="Lipoprotein" evidence="1">
    <location>
        <begin position="24"/>
        <end position="285"/>
    </location>
</feature>
<feature type="signal peptide" evidence="1">
    <location>
        <begin position="1"/>
        <end position="23"/>
    </location>
</feature>
<organism evidence="2 3">
    <name type="scientific">Spiroplasma chrysopicola DF-1</name>
    <dbReference type="NCBI Taxonomy" id="1276227"/>
    <lineage>
        <taxon>Bacteria</taxon>
        <taxon>Bacillati</taxon>
        <taxon>Mycoplasmatota</taxon>
        <taxon>Mollicutes</taxon>
        <taxon>Entomoplasmatales</taxon>
        <taxon>Spiroplasmataceae</taxon>
        <taxon>Spiroplasma</taxon>
    </lineage>
</organism>
<dbReference type="NCBIfam" id="NF038029">
    <property type="entry name" value="LP_plasma"/>
    <property type="match status" value="1"/>
</dbReference>
<accession>R4UID8</accession>
<sequence>MKKLLTILGVIGLTATTTTTVVACGTPNQAPVKKQQFDNDTINNLLSDMKYEIKDGFTHLVSEKADLDIQINETDQFMFIDNLLHNYMNGSHFYDGWVDVMSAIALSWQKLPSENDLINNTKWEFENQKWDYTNFYYILRDSIEIPSLDGMLPKISISWIIGVDDEAGYYSNLANLGLQTYFGHEFNHAKAEKAYKIPKNVILNREWFDTKIISWIVENFNRNNQDPETFTEFLKNYYTKFQVKKWDPSNSAAQFASLGVSVKYEGLQNDELYTSISLWLIQEDN</sequence>
<dbReference type="HOGENOM" id="CLU_976286_0_0_14"/>
<dbReference type="Proteomes" id="UP000013964">
    <property type="component" value="Chromosome"/>
</dbReference>
<evidence type="ECO:0000313" key="3">
    <source>
        <dbReference type="Proteomes" id="UP000013964"/>
    </source>
</evidence>
<dbReference type="PROSITE" id="PS51257">
    <property type="entry name" value="PROKAR_LIPOPROTEIN"/>
    <property type="match status" value="1"/>
</dbReference>
<keyword evidence="1" id="KW-0732">Signal</keyword>
<dbReference type="InterPro" id="IPR054816">
    <property type="entry name" value="Lipoprotein_mollicutes-type_CS"/>
</dbReference>
<dbReference type="OrthoDB" id="9795573at2"/>
<dbReference type="AlphaFoldDB" id="R4UID8"/>
<dbReference type="EMBL" id="CP005077">
    <property type="protein sequence ID" value="AGM25081.1"/>
    <property type="molecule type" value="Genomic_DNA"/>
</dbReference>
<proteinExistence type="predicted"/>
<evidence type="ECO:0000313" key="2">
    <source>
        <dbReference type="EMBL" id="AGM25081.1"/>
    </source>
</evidence>